<evidence type="ECO:0000256" key="1">
    <source>
        <dbReference type="SAM" id="MobiDB-lite"/>
    </source>
</evidence>
<dbReference type="AlphaFoldDB" id="A0A835VQ04"/>
<keyword evidence="2" id="KW-0812">Transmembrane</keyword>
<evidence type="ECO:0000313" key="3">
    <source>
        <dbReference type="EMBL" id="KAG2424947.1"/>
    </source>
</evidence>
<evidence type="ECO:0000313" key="4">
    <source>
        <dbReference type="Proteomes" id="UP000650467"/>
    </source>
</evidence>
<sequence length="343" mass="38174">MRRHVLAPHGPKGDKPIVSAGGTPIRKRRLPPRASASEANLRLRHKAAATADKGSSPKNSPMRDQPTPAHVFKMLSSPLLYPGNRQQRLEEQARVVRQIELDEDRLAAIYRAGTQLQEEEIEPAYSEMQAPSPLPLPRPTHSAISINAEGKMEQKQRLLQEWVHRAQGLAWMHRRSYGHFRAVSIAIMLPTIVLSTVSGATNLILSNSGGGDSCDKSNSIVPSAMATGITSLMSAAMSTIYHFLDLGSRQKEHEDSATDLEKLAREITVHLLLGDTQERTFVNLAEFIKSTREKYDTLTDSMPHIPHFIAREYNRNKDKIQRKAGCELSNIVINEASSMRLDP</sequence>
<feature type="transmembrane region" description="Helical" evidence="2">
    <location>
        <begin position="225"/>
        <end position="244"/>
    </location>
</feature>
<feature type="transmembrane region" description="Helical" evidence="2">
    <location>
        <begin position="182"/>
        <end position="205"/>
    </location>
</feature>
<proteinExistence type="predicted"/>
<name>A0A835VQ04_CHLIN</name>
<keyword evidence="2" id="KW-1133">Transmembrane helix</keyword>
<evidence type="ECO:0000256" key="2">
    <source>
        <dbReference type="SAM" id="Phobius"/>
    </source>
</evidence>
<gene>
    <name evidence="3" type="ORF">HXX76_014105</name>
</gene>
<keyword evidence="4" id="KW-1185">Reference proteome</keyword>
<dbReference type="Proteomes" id="UP000650467">
    <property type="component" value="Unassembled WGS sequence"/>
</dbReference>
<feature type="region of interest" description="Disordered" evidence="1">
    <location>
        <begin position="1"/>
        <end position="68"/>
    </location>
</feature>
<organism evidence="3 4">
    <name type="scientific">Chlamydomonas incerta</name>
    <dbReference type="NCBI Taxonomy" id="51695"/>
    <lineage>
        <taxon>Eukaryota</taxon>
        <taxon>Viridiplantae</taxon>
        <taxon>Chlorophyta</taxon>
        <taxon>core chlorophytes</taxon>
        <taxon>Chlorophyceae</taxon>
        <taxon>CS clade</taxon>
        <taxon>Chlamydomonadales</taxon>
        <taxon>Chlamydomonadaceae</taxon>
        <taxon>Chlamydomonas</taxon>
    </lineage>
</organism>
<dbReference type="NCBIfam" id="NF033632">
    <property type="entry name" value="SLATT_4"/>
    <property type="match status" value="1"/>
</dbReference>
<dbReference type="EMBL" id="JAEHOC010000060">
    <property type="protein sequence ID" value="KAG2424947.1"/>
    <property type="molecule type" value="Genomic_DNA"/>
</dbReference>
<reference evidence="3" key="1">
    <citation type="journal article" date="2020" name="bioRxiv">
        <title>Comparative genomics of Chlamydomonas.</title>
        <authorList>
            <person name="Craig R.J."/>
            <person name="Hasan A.R."/>
            <person name="Ness R.W."/>
            <person name="Keightley P.D."/>
        </authorList>
    </citation>
    <scope>NUCLEOTIDE SEQUENCE</scope>
    <source>
        <strain evidence="3">SAG 7.73</strain>
    </source>
</reference>
<comment type="caution">
    <text evidence="3">The sequence shown here is derived from an EMBL/GenBank/DDBJ whole genome shotgun (WGS) entry which is preliminary data.</text>
</comment>
<keyword evidence="2" id="KW-0472">Membrane</keyword>
<protein>
    <recommendedName>
        <fullName evidence="5">SMODS and SLOG-associating 2TM effector domain-containing protein</fullName>
    </recommendedName>
</protein>
<evidence type="ECO:0008006" key="5">
    <source>
        <dbReference type="Google" id="ProtNLM"/>
    </source>
</evidence>
<accession>A0A835VQ04</accession>